<keyword evidence="5" id="KW-1185">Reference proteome</keyword>
<evidence type="ECO:0000256" key="2">
    <source>
        <dbReference type="SAM" id="MobiDB-lite"/>
    </source>
</evidence>
<reference evidence="4" key="2">
    <citation type="submission" date="2025-08" db="UniProtKB">
        <authorList>
            <consortium name="Ensembl"/>
        </authorList>
    </citation>
    <scope>IDENTIFICATION</scope>
</reference>
<dbReference type="SUPFAM" id="SSF46689">
    <property type="entry name" value="Homeodomain-like"/>
    <property type="match status" value="1"/>
</dbReference>
<reference evidence="4" key="3">
    <citation type="submission" date="2025-09" db="UniProtKB">
        <authorList>
            <consortium name="Ensembl"/>
        </authorList>
    </citation>
    <scope>IDENTIFICATION</scope>
</reference>
<evidence type="ECO:0000259" key="3">
    <source>
        <dbReference type="PROSITE" id="PS51253"/>
    </source>
</evidence>
<dbReference type="Pfam" id="PF09607">
    <property type="entry name" value="BrkDBD"/>
    <property type="match status" value="1"/>
</dbReference>
<feature type="domain" description="HTH CENPB-type" evidence="3">
    <location>
        <begin position="44"/>
        <end position="119"/>
    </location>
</feature>
<sequence length="212" mass="24579">MSIHTRRSYDTNFKLMVINAAESSNNCQAAKRYGVAERLVRYWRAQKKRLQNASAMRKAFRGPKSDASERLIEGVTRKMIRVKAKEMFTTVSDSSDERFSASAGWLDRFLHRNNFTCRRRTTVAQKDAKEFTEKLVKFVRFSSRMIETMKIPEKGIIAMDETAVWFDMVGSTTAEQQEEDEEEEFNNELVVEDDDEEEEEGAESDEGDQEEV</sequence>
<evidence type="ECO:0000313" key="4">
    <source>
        <dbReference type="Ensembl" id="ENSSFAP00005041198.1"/>
    </source>
</evidence>
<proteinExistence type="predicted"/>
<evidence type="ECO:0000313" key="5">
    <source>
        <dbReference type="Proteomes" id="UP000472267"/>
    </source>
</evidence>
<evidence type="ECO:0000256" key="1">
    <source>
        <dbReference type="ARBA" id="ARBA00023125"/>
    </source>
</evidence>
<dbReference type="Proteomes" id="UP000472267">
    <property type="component" value="Chromosome 14"/>
</dbReference>
<organism evidence="4 5">
    <name type="scientific">Salarias fasciatus</name>
    <name type="common">Jewelled blenny</name>
    <name type="synonym">Blennius fasciatus</name>
    <dbReference type="NCBI Taxonomy" id="181472"/>
    <lineage>
        <taxon>Eukaryota</taxon>
        <taxon>Metazoa</taxon>
        <taxon>Chordata</taxon>
        <taxon>Craniata</taxon>
        <taxon>Vertebrata</taxon>
        <taxon>Euteleostomi</taxon>
        <taxon>Actinopterygii</taxon>
        <taxon>Neopterygii</taxon>
        <taxon>Teleostei</taxon>
        <taxon>Neoteleostei</taxon>
        <taxon>Acanthomorphata</taxon>
        <taxon>Ovalentaria</taxon>
        <taxon>Blenniimorphae</taxon>
        <taxon>Blenniiformes</taxon>
        <taxon>Blennioidei</taxon>
        <taxon>Blenniidae</taxon>
        <taxon>Salariinae</taxon>
        <taxon>Salarias</taxon>
    </lineage>
</organism>
<feature type="region of interest" description="Disordered" evidence="2">
    <location>
        <begin position="171"/>
        <end position="212"/>
    </location>
</feature>
<name>A0A672IHH5_SALFA</name>
<dbReference type="Ensembl" id="ENSSFAT00005042708.1">
    <property type="protein sequence ID" value="ENSSFAP00005041198.1"/>
    <property type="gene ID" value="ENSSFAG00005020496.1"/>
</dbReference>
<feature type="compositionally biased region" description="Acidic residues" evidence="2">
    <location>
        <begin position="176"/>
        <end position="212"/>
    </location>
</feature>
<accession>A0A672IHH5</accession>
<dbReference type="InParanoid" id="A0A672IHH5"/>
<protein>
    <recommendedName>
        <fullName evidence="3">HTH CENPB-type domain-containing protein</fullName>
    </recommendedName>
</protein>
<dbReference type="InterPro" id="IPR006600">
    <property type="entry name" value="HTH_CenpB_DNA-bd_dom"/>
</dbReference>
<keyword evidence="1" id="KW-0238">DNA-binding</keyword>
<dbReference type="AlphaFoldDB" id="A0A672IHH5"/>
<dbReference type="InterPro" id="IPR018586">
    <property type="entry name" value="Brinker_DNA-bd"/>
</dbReference>
<reference evidence="4" key="1">
    <citation type="submission" date="2019-06" db="EMBL/GenBank/DDBJ databases">
        <authorList>
            <consortium name="Wellcome Sanger Institute Data Sharing"/>
        </authorList>
    </citation>
    <scope>NUCLEOTIDE SEQUENCE [LARGE SCALE GENOMIC DNA]</scope>
</reference>
<dbReference type="GO" id="GO:0003677">
    <property type="term" value="F:DNA binding"/>
    <property type="evidence" value="ECO:0007669"/>
    <property type="project" value="UniProtKB-KW"/>
</dbReference>
<dbReference type="Gene3D" id="1.10.10.60">
    <property type="entry name" value="Homeodomain-like"/>
    <property type="match status" value="2"/>
</dbReference>
<dbReference type="OMA" id="CEFCINE"/>
<dbReference type="PROSITE" id="PS51253">
    <property type="entry name" value="HTH_CENPB"/>
    <property type="match status" value="1"/>
</dbReference>
<dbReference type="Pfam" id="PF03221">
    <property type="entry name" value="HTH_Tnp_Tc5"/>
    <property type="match status" value="1"/>
</dbReference>
<dbReference type="InterPro" id="IPR009057">
    <property type="entry name" value="Homeodomain-like_sf"/>
</dbReference>